<evidence type="ECO:0000256" key="2">
    <source>
        <dbReference type="SAM" id="SignalP"/>
    </source>
</evidence>
<sequence>MKKLAIVLVMLVLAGCASLPTSGAPQQVERPSNASGAVVLDPQGPTPGSTPEALVSDFLRAAAAGLSGDFSVARQFLTPEAAARWNPSTEVRIYQDAQNPSISSTRTGAIRVSAAALATLDENGRYTEAAPDAILNSEFSLTRDAKGEWRIAVLDQGVVVPSSVFASLYSETTIYFLTPDRGALVPEARWYLTATQATSAVQALLQGPSSWLSPAAHSAIPSEASLTQRGVRVTDGVAQVDLSSEVASMAASDMMAMEAQISGTLLNLPGIQDVKLTSGGAELEFPSKIDLSPYPYATYTLAGLANGSPATVSGGEVSVEGSGGSLGLTMLATSYNEPVTRGAALGNGGKGLYSVFFDGSAPVQIASGNKLVGPSIDSRGWVWSGEAASKGELIAVDLASGDSKRLSVPYLQGLNVRSLAVSREGSRMAIVTDQKGEVQLNAVSILRDASGTPIEIGAPVRFGQSLVDITDVAWVSEVRLAAVGRQSTSSTSSIHVVGIGTPTTSLAAVDNVVNLTAGRGTDTIVIQDDTNRLFSYDGAGWRLIAEGVASPALPG</sequence>
<protein>
    <submittedName>
        <fullName evidence="4">Spore germination protein GerM</fullName>
    </submittedName>
</protein>
<comment type="caution">
    <text evidence="4">The sequence shown here is derived from an EMBL/GenBank/DDBJ whole genome shotgun (WGS) entry which is preliminary data.</text>
</comment>
<dbReference type="SUPFAM" id="SSF82171">
    <property type="entry name" value="DPP6 N-terminal domain-like"/>
    <property type="match status" value="1"/>
</dbReference>
<feature type="domain" description="GerMN" evidence="3">
    <location>
        <begin position="197"/>
        <end position="287"/>
    </location>
</feature>
<dbReference type="Pfam" id="PF25976">
    <property type="entry name" value="LpqB_N"/>
    <property type="match status" value="1"/>
</dbReference>
<dbReference type="InterPro" id="IPR019606">
    <property type="entry name" value="GerMN"/>
</dbReference>
<dbReference type="Pfam" id="PF10646">
    <property type="entry name" value="Germane"/>
    <property type="match status" value="1"/>
</dbReference>
<dbReference type="InterPro" id="IPR018910">
    <property type="entry name" value="LpqB_C"/>
</dbReference>
<feature type="compositionally biased region" description="Polar residues" evidence="1">
    <location>
        <begin position="22"/>
        <end position="35"/>
    </location>
</feature>
<evidence type="ECO:0000259" key="3">
    <source>
        <dbReference type="SMART" id="SM00909"/>
    </source>
</evidence>
<evidence type="ECO:0000313" key="5">
    <source>
        <dbReference type="Proteomes" id="UP001230145"/>
    </source>
</evidence>
<proteinExistence type="predicted"/>
<gene>
    <name evidence="4" type="ORF">J2S45_000529</name>
</gene>
<dbReference type="Pfam" id="PF10647">
    <property type="entry name" value="Gmad1"/>
    <property type="match status" value="1"/>
</dbReference>
<dbReference type="InterPro" id="IPR059026">
    <property type="entry name" value="LpqB_N"/>
</dbReference>
<feature type="signal peptide" evidence="2">
    <location>
        <begin position="1"/>
        <end position="23"/>
    </location>
</feature>
<keyword evidence="5" id="KW-1185">Reference proteome</keyword>
<dbReference type="RefSeq" id="WP_307634470.1">
    <property type="nucleotide sequence ID" value="NZ_JAUSQL010000001.1"/>
</dbReference>
<dbReference type="EMBL" id="JAUSQL010000001">
    <property type="protein sequence ID" value="MDP9831850.1"/>
    <property type="molecule type" value="Genomic_DNA"/>
</dbReference>
<evidence type="ECO:0000256" key="1">
    <source>
        <dbReference type="SAM" id="MobiDB-lite"/>
    </source>
</evidence>
<dbReference type="SMART" id="SM00909">
    <property type="entry name" value="Germane"/>
    <property type="match status" value="1"/>
</dbReference>
<reference evidence="4 5" key="1">
    <citation type="submission" date="2023-07" db="EMBL/GenBank/DDBJ databases">
        <title>Sequencing the genomes of 1000 actinobacteria strains.</title>
        <authorList>
            <person name="Klenk H.-P."/>
        </authorList>
    </citation>
    <scope>NUCLEOTIDE SEQUENCE [LARGE SCALE GENOMIC DNA]</scope>
    <source>
        <strain evidence="4 5">DSM 19515</strain>
    </source>
</reference>
<feature type="chain" id="PRO_5046549393" evidence="2">
    <location>
        <begin position="24"/>
        <end position="555"/>
    </location>
</feature>
<dbReference type="Proteomes" id="UP001230145">
    <property type="component" value="Unassembled WGS sequence"/>
</dbReference>
<accession>A0ABT9PGL3</accession>
<dbReference type="PROSITE" id="PS51257">
    <property type="entry name" value="PROKAR_LIPOPROTEIN"/>
    <property type="match status" value="1"/>
</dbReference>
<keyword evidence="2" id="KW-0732">Signal</keyword>
<feature type="region of interest" description="Disordered" evidence="1">
    <location>
        <begin position="22"/>
        <end position="49"/>
    </location>
</feature>
<evidence type="ECO:0000313" key="4">
    <source>
        <dbReference type="EMBL" id="MDP9831850.1"/>
    </source>
</evidence>
<organism evidence="4 5">
    <name type="scientific">Trueperella abortisuis</name>
    <dbReference type="NCBI Taxonomy" id="445930"/>
    <lineage>
        <taxon>Bacteria</taxon>
        <taxon>Bacillati</taxon>
        <taxon>Actinomycetota</taxon>
        <taxon>Actinomycetes</taxon>
        <taxon>Actinomycetales</taxon>
        <taxon>Actinomycetaceae</taxon>
        <taxon>Trueperella</taxon>
    </lineage>
</organism>
<name>A0ABT9PGL3_9ACTO</name>